<protein>
    <submittedName>
        <fullName evidence="1">Uncharacterized protein</fullName>
    </submittedName>
</protein>
<accession>A0A1V3SV84</accession>
<dbReference type="AlphaFoldDB" id="A0A1V3SV84"/>
<evidence type="ECO:0000313" key="1">
    <source>
        <dbReference type="EMBL" id="OOH72773.1"/>
    </source>
</evidence>
<reference evidence="1 2" key="1">
    <citation type="submission" date="2016-11" db="EMBL/GenBank/DDBJ databases">
        <title>Comparative genomics of co-occurring bacteria in distinct bioleaching systems unravels niche-specific adaptation.</title>
        <authorList>
            <person name="Zhang X."/>
            <person name="Liu X."/>
            <person name="Yin H."/>
        </authorList>
    </citation>
    <scope>NUCLEOTIDE SEQUENCE [LARGE SCALE GENOMIC DNA]</scope>
    <source>
        <strain evidence="1 2">DX</strain>
    </source>
</reference>
<name>A0A1V3SV84_9BACT</name>
<comment type="caution">
    <text evidence="1">The sequence shown here is derived from an EMBL/GenBank/DDBJ whole genome shotgun (WGS) entry which is preliminary data.</text>
</comment>
<sequence length="65" mass="7271">MRFTQTEIEEMGKVFYANGQIGTVKCVSCRNGQVSFEPIGPPFLDKVQVYELTCDKCGRSGRHPS</sequence>
<dbReference type="Proteomes" id="UP000188586">
    <property type="component" value="Unassembled WGS sequence"/>
</dbReference>
<dbReference type="EMBL" id="MPOJ01000010">
    <property type="protein sequence ID" value="OOH72773.1"/>
    <property type="molecule type" value="Genomic_DNA"/>
</dbReference>
<gene>
    <name evidence="1" type="ORF">BOX24_05135</name>
</gene>
<organism evidence="1 2">
    <name type="scientific">Leptospirillum ferriphilum</name>
    <dbReference type="NCBI Taxonomy" id="178606"/>
    <lineage>
        <taxon>Bacteria</taxon>
        <taxon>Pseudomonadati</taxon>
        <taxon>Nitrospirota</taxon>
        <taxon>Nitrospiria</taxon>
        <taxon>Nitrospirales</taxon>
        <taxon>Nitrospiraceae</taxon>
        <taxon>Leptospirillum</taxon>
    </lineage>
</organism>
<proteinExistence type="predicted"/>
<evidence type="ECO:0000313" key="2">
    <source>
        <dbReference type="Proteomes" id="UP000188586"/>
    </source>
</evidence>